<keyword evidence="3" id="KW-1185">Reference proteome</keyword>
<dbReference type="EMBL" id="ML120387">
    <property type="protein sequence ID" value="RPA99446.1"/>
    <property type="molecule type" value="Genomic_DNA"/>
</dbReference>
<name>A0A3N4JMR2_9PEZI</name>
<proteinExistence type="predicted"/>
<keyword evidence="1" id="KW-1133">Transmembrane helix</keyword>
<organism evidence="2 3">
    <name type="scientific">Choiromyces venosus 120613-1</name>
    <dbReference type="NCBI Taxonomy" id="1336337"/>
    <lineage>
        <taxon>Eukaryota</taxon>
        <taxon>Fungi</taxon>
        <taxon>Dikarya</taxon>
        <taxon>Ascomycota</taxon>
        <taxon>Pezizomycotina</taxon>
        <taxon>Pezizomycetes</taxon>
        <taxon>Pezizales</taxon>
        <taxon>Tuberaceae</taxon>
        <taxon>Choiromyces</taxon>
    </lineage>
</organism>
<sequence length="107" mass="12433">MVVLQLTTRRAEQKLKIKIKKRQKTVNGSDTQCSSKYDLKFSWPLHWRGSREVQVHTDAHLLPTYIPFFFFLSESGAGIWGFFLAKRKERRARVGWVGLYGWMDGGG</sequence>
<keyword evidence="1" id="KW-0472">Membrane</keyword>
<evidence type="ECO:0000313" key="3">
    <source>
        <dbReference type="Proteomes" id="UP000276215"/>
    </source>
</evidence>
<evidence type="ECO:0000313" key="2">
    <source>
        <dbReference type="EMBL" id="RPA99446.1"/>
    </source>
</evidence>
<feature type="transmembrane region" description="Helical" evidence="1">
    <location>
        <begin position="65"/>
        <end position="85"/>
    </location>
</feature>
<protein>
    <submittedName>
        <fullName evidence="2">Uncharacterized protein</fullName>
    </submittedName>
</protein>
<dbReference type="AlphaFoldDB" id="A0A3N4JMR2"/>
<keyword evidence="1" id="KW-0812">Transmembrane</keyword>
<accession>A0A3N4JMR2</accession>
<gene>
    <name evidence="2" type="ORF">L873DRAFT_905072</name>
</gene>
<dbReference type="Proteomes" id="UP000276215">
    <property type="component" value="Unassembled WGS sequence"/>
</dbReference>
<evidence type="ECO:0000256" key="1">
    <source>
        <dbReference type="SAM" id="Phobius"/>
    </source>
</evidence>
<reference evidence="2 3" key="1">
    <citation type="journal article" date="2018" name="Nat. Ecol. Evol.">
        <title>Pezizomycetes genomes reveal the molecular basis of ectomycorrhizal truffle lifestyle.</title>
        <authorList>
            <person name="Murat C."/>
            <person name="Payen T."/>
            <person name="Noel B."/>
            <person name="Kuo A."/>
            <person name="Morin E."/>
            <person name="Chen J."/>
            <person name="Kohler A."/>
            <person name="Krizsan K."/>
            <person name="Balestrini R."/>
            <person name="Da Silva C."/>
            <person name="Montanini B."/>
            <person name="Hainaut M."/>
            <person name="Levati E."/>
            <person name="Barry K.W."/>
            <person name="Belfiori B."/>
            <person name="Cichocki N."/>
            <person name="Clum A."/>
            <person name="Dockter R.B."/>
            <person name="Fauchery L."/>
            <person name="Guy J."/>
            <person name="Iotti M."/>
            <person name="Le Tacon F."/>
            <person name="Lindquist E.A."/>
            <person name="Lipzen A."/>
            <person name="Malagnac F."/>
            <person name="Mello A."/>
            <person name="Molinier V."/>
            <person name="Miyauchi S."/>
            <person name="Poulain J."/>
            <person name="Riccioni C."/>
            <person name="Rubini A."/>
            <person name="Sitrit Y."/>
            <person name="Splivallo R."/>
            <person name="Traeger S."/>
            <person name="Wang M."/>
            <person name="Zifcakova L."/>
            <person name="Wipf D."/>
            <person name="Zambonelli A."/>
            <person name="Paolocci F."/>
            <person name="Nowrousian M."/>
            <person name="Ottonello S."/>
            <person name="Baldrian P."/>
            <person name="Spatafora J.W."/>
            <person name="Henrissat B."/>
            <person name="Nagy L.G."/>
            <person name="Aury J.M."/>
            <person name="Wincker P."/>
            <person name="Grigoriev I.V."/>
            <person name="Bonfante P."/>
            <person name="Martin F.M."/>
        </authorList>
    </citation>
    <scope>NUCLEOTIDE SEQUENCE [LARGE SCALE GENOMIC DNA]</scope>
    <source>
        <strain evidence="2 3">120613-1</strain>
    </source>
</reference>